<organism evidence="2 3">
    <name type="scientific">Dorcoceras hygrometricum</name>
    <dbReference type="NCBI Taxonomy" id="472368"/>
    <lineage>
        <taxon>Eukaryota</taxon>
        <taxon>Viridiplantae</taxon>
        <taxon>Streptophyta</taxon>
        <taxon>Embryophyta</taxon>
        <taxon>Tracheophyta</taxon>
        <taxon>Spermatophyta</taxon>
        <taxon>Magnoliopsida</taxon>
        <taxon>eudicotyledons</taxon>
        <taxon>Gunneridae</taxon>
        <taxon>Pentapetalae</taxon>
        <taxon>asterids</taxon>
        <taxon>lamiids</taxon>
        <taxon>Lamiales</taxon>
        <taxon>Gesneriaceae</taxon>
        <taxon>Didymocarpoideae</taxon>
        <taxon>Trichosporeae</taxon>
        <taxon>Loxocarpinae</taxon>
        <taxon>Dorcoceras</taxon>
    </lineage>
</organism>
<dbReference type="Proteomes" id="UP000250235">
    <property type="component" value="Unassembled WGS sequence"/>
</dbReference>
<feature type="region of interest" description="Disordered" evidence="1">
    <location>
        <begin position="78"/>
        <end position="122"/>
    </location>
</feature>
<evidence type="ECO:0000256" key="1">
    <source>
        <dbReference type="SAM" id="MobiDB-lite"/>
    </source>
</evidence>
<dbReference type="EMBL" id="KV011978">
    <property type="protein sequence ID" value="KZV25148.1"/>
    <property type="molecule type" value="Genomic_DNA"/>
</dbReference>
<keyword evidence="3" id="KW-1185">Reference proteome</keyword>
<name>A0A2Z7AUV1_9LAMI</name>
<evidence type="ECO:0000313" key="3">
    <source>
        <dbReference type="Proteomes" id="UP000250235"/>
    </source>
</evidence>
<evidence type="ECO:0000313" key="2">
    <source>
        <dbReference type="EMBL" id="KZV25148.1"/>
    </source>
</evidence>
<sequence>MDMDRVHLLVHVLAQRRIRIPLPGRSGRIKIFHREWRLAPTNFTRKLALQLLAVEFSESGPILESRLLRQYTLEDMTNLSRTESPRRGGRNKSNHGKGRRRAAARVGGGRGVWERDGLAATS</sequence>
<gene>
    <name evidence="2" type="ORF">F511_41405</name>
</gene>
<proteinExistence type="predicted"/>
<dbReference type="AlphaFoldDB" id="A0A2Z7AUV1"/>
<protein>
    <submittedName>
        <fullName evidence="2">Uncharacterized protein</fullName>
    </submittedName>
</protein>
<reference evidence="2 3" key="1">
    <citation type="journal article" date="2015" name="Proc. Natl. Acad. Sci. U.S.A.">
        <title>The resurrection genome of Boea hygrometrica: A blueprint for survival of dehydration.</title>
        <authorList>
            <person name="Xiao L."/>
            <person name="Yang G."/>
            <person name="Zhang L."/>
            <person name="Yang X."/>
            <person name="Zhao S."/>
            <person name="Ji Z."/>
            <person name="Zhou Q."/>
            <person name="Hu M."/>
            <person name="Wang Y."/>
            <person name="Chen M."/>
            <person name="Xu Y."/>
            <person name="Jin H."/>
            <person name="Xiao X."/>
            <person name="Hu G."/>
            <person name="Bao F."/>
            <person name="Hu Y."/>
            <person name="Wan P."/>
            <person name="Li L."/>
            <person name="Deng X."/>
            <person name="Kuang T."/>
            <person name="Xiang C."/>
            <person name="Zhu J.K."/>
            <person name="Oliver M.J."/>
            <person name="He Y."/>
        </authorList>
    </citation>
    <scope>NUCLEOTIDE SEQUENCE [LARGE SCALE GENOMIC DNA]</scope>
    <source>
        <strain evidence="3">cv. XS01</strain>
    </source>
</reference>
<feature type="compositionally biased region" description="Basic residues" evidence="1">
    <location>
        <begin position="87"/>
        <end position="103"/>
    </location>
</feature>
<feature type="compositionally biased region" description="Basic and acidic residues" evidence="1">
    <location>
        <begin position="112"/>
        <end position="122"/>
    </location>
</feature>
<accession>A0A2Z7AUV1</accession>